<name>L8GZC7_ACACF</name>
<dbReference type="SUPFAM" id="SSF51338">
    <property type="entry name" value="Composite domain of metallo-dependent hydrolases"/>
    <property type="match status" value="1"/>
</dbReference>
<dbReference type="GO" id="GO:0016810">
    <property type="term" value="F:hydrolase activity, acting on carbon-nitrogen (but not peptide) bonds"/>
    <property type="evidence" value="ECO:0007669"/>
    <property type="project" value="InterPro"/>
</dbReference>
<dbReference type="EMBL" id="KB007960">
    <property type="protein sequence ID" value="ELR18317.1"/>
    <property type="molecule type" value="Genomic_DNA"/>
</dbReference>
<accession>L8GZC7</accession>
<dbReference type="Gene3D" id="2.30.40.10">
    <property type="entry name" value="Urease, subunit C, domain 1"/>
    <property type="match status" value="1"/>
</dbReference>
<reference evidence="2 3" key="1">
    <citation type="journal article" date="2013" name="Genome Biol.">
        <title>Genome of Acanthamoeba castellanii highlights extensive lateral gene transfer and early evolution of tyrosine kinase signaling.</title>
        <authorList>
            <person name="Clarke M."/>
            <person name="Lohan A.J."/>
            <person name="Liu B."/>
            <person name="Lagkouvardos I."/>
            <person name="Roy S."/>
            <person name="Zafar N."/>
            <person name="Bertelli C."/>
            <person name="Schilde C."/>
            <person name="Kianianmomeni A."/>
            <person name="Burglin T.R."/>
            <person name="Frech C."/>
            <person name="Turcotte B."/>
            <person name="Kopec K.O."/>
            <person name="Synnott J.M."/>
            <person name="Choo C."/>
            <person name="Paponov I."/>
            <person name="Finkler A."/>
            <person name="Soon Heng Tan C."/>
            <person name="Hutchins A.P."/>
            <person name="Weinmeier T."/>
            <person name="Rattei T."/>
            <person name="Chu J.S."/>
            <person name="Gimenez G."/>
            <person name="Irimia M."/>
            <person name="Rigden D.J."/>
            <person name="Fitzpatrick D.A."/>
            <person name="Lorenzo-Morales J."/>
            <person name="Bateman A."/>
            <person name="Chiu C.H."/>
            <person name="Tang P."/>
            <person name="Hegemann P."/>
            <person name="Fromm H."/>
            <person name="Raoult D."/>
            <person name="Greub G."/>
            <person name="Miranda-Saavedra D."/>
            <person name="Chen N."/>
            <person name="Nash P."/>
            <person name="Ginger M.L."/>
            <person name="Horn M."/>
            <person name="Schaap P."/>
            <person name="Caler L."/>
            <person name="Loftus B."/>
        </authorList>
    </citation>
    <scope>NUCLEOTIDE SEQUENCE [LARGE SCALE GENOMIC DNA]</scope>
    <source>
        <strain evidence="2 3">Neff</strain>
    </source>
</reference>
<dbReference type="VEuPathDB" id="AmoebaDB:ACA1_371640"/>
<dbReference type="AlphaFoldDB" id="L8GZC7"/>
<dbReference type="OMA" id="FDIACHA"/>
<evidence type="ECO:0000313" key="2">
    <source>
        <dbReference type="EMBL" id="ELR18317.1"/>
    </source>
</evidence>
<keyword evidence="3" id="KW-1185">Reference proteome</keyword>
<organism evidence="2 3">
    <name type="scientific">Acanthamoeba castellanii (strain ATCC 30010 / Neff)</name>
    <dbReference type="NCBI Taxonomy" id="1257118"/>
    <lineage>
        <taxon>Eukaryota</taxon>
        <taxon>Amoebozoa</taxon>
        <taxon>Discosea</taxon>
        <taxon>Longamoebia</taxon>
        <taxon>Centramoebida</taxon>
        <taxon>Acanthamoebidae</taxon>
        <taxon>Acanthamoeba</taxon>
    </lineage>
</organism>
<dbReference type="PANTHER" id="PTHR22642">
    <property type="entry name" value="IMIDAZOLONEPROPIONASE"/>
    <property type="match status" value="1"/>
</dbReference>
<dbReference type="STRING" id="1257118.L8GZC7"/>
<dbReference type="Gene3D" id="3.20.20.140">
    <property type="entry name" value="Metal-dependent hydrolases"/>
    <property type="match status" value="1"/>
</dbReference>
<dbReference type="KEGG" id="acan:ACA1_371640"/>
<dbReference type="CDD" id="cd01300">
    <property type="entry name" value="YtcJ_like"/>
    <property type="match status" value="1"/>
</dbReference>
<protein>
    <submittedName>
        <fullName evidence="2">Amidohydrolase superfamily protein</fullName>
    </submittedName>
</protein>
<dbReference type="RefSeq" id="XP_004340337.1">
    <property type="nucleotide sequence ID" value="XM_004340289.1"/>
</dbReference>
<gene>
    <name evidence="2" type="ORF">ACA1_371640</name>
</gene>
<sequence length="554" mass="61377">MEAEQVPSPLVLWGSIYTMNPSAPWAEAVVVLEGRIAFEGSREYLTADAKVIDVSSLPEGGLILPGFQDAHVHPLSGMIIEQSCDMARCGGLEPALALVEEYAADHPEMEWIVGGGWDMSWFPDGLSLASVLDRVMADRPAVFRRVDGHAVWANTAAMQAIDVYHKDFPDPPHGRIDKDPHTGLPIGSFQEQAGDLFQKHIPPLPMAARVEALELGMKRMASLGITAFQDALIRGPNIHAYEEAIRDPKRFPLKCSVCLWWDFHHAEGTSSDYAKLIEKTDNKLVRVNTIKLMLDGVMETKTAYLHEPYCSCHVKSGEAHKSHEADHRGITNFPRDYLHMVTAAADNAGFQIHCHSIGDNALSDVLDAFEQIKKEREARGEWEGCDLRHQVAHLQVVRPVDVPRFKALDVIANFQPYWSFKDTWMIYPIREVLDTGAHVCFGSDWFVSSLNPLDGIEVAITHLPLGTKPDSEEAKDPLNPHQRITLEQALRAYTLGSAYAGFLDKETGSIEVGKAADIIVLDKNLFEIPTHDIHTAKVTHTFVDGALVYAASSS</sequence>
<dbReference type="Pfam" id="PF07969">
    <property type="entry name" value="Amidohydro_3"/>
    <property type="match status" value="1"/>
</dbReference>
<dbReference type="InterPro" id="IPR032466">
    <property type="entry name" value="Metal_Hydrolase"/>
</dbReference>
<dbReference type="Gene3D" id="3.10.310.70">
    <property type="match status" value="1"/>
</dbReference>
<dbReference type="InterPro" id="IPR033932">
    <property type="entry name" value="YtcJ-like"/>
</dbReference>
<dbReference type="Proteomes" id="UP000011083">
    <property type="component" value="Unassembled WGS sequence"/>
</dbReference>
<evidence type="ECO:0000259" key="1">
    <source>
        <dbReference type="Pfam" id="PF07969"/>
    </source>
</evidence>
<dbReference type="InterPro" id="IPR011059">
    <property type="entry name" value="Metal-dep_hydrolase_composite"/>
</dbReference>
<dbReference type="PANTHER" id="PTHR22642:SF2">
    <property type="entry name" value="PROTEIN LONG AFTER FAR-RED 3"/>
    <property type="match status" value="1"/>
</dbReference>
<feature type="domain" description="Amidohydrolase 3" evidence="1">
    <location>
        <begin position="59"/>
        <end position="549"/>
    </location>
</feature>
<dbReference type="OrthoDB" id="3501663at2759"/>
<evidence type="ECO:0000313" key="3">
    <source>
        <dbReference type="Proteomes" id="UP000011083"/>
    </source>
</evidence>
<dbReference type="GeneID" id="14918959"/>
<keyword evidence="2" id="KW-0378">Hydrolase</keyword>
<dbReference type="SUPFAM" id="SSF51556">
    <property type="entry name" value="Metallo-dependent hydrolases"/>
    <property type="match status" value="1"/>
</dbReference>
<proteinExistence type="predicted"/>
<dbReference type="InterPro" id="IPR013108">
    <property type="entry name" value="Amidohydro_3"/>
</dbReference>